<dbReference type="PANTHER" id="PTHR48413:SF1">
    <property type="entry name" value="PROTEIN HEAT-STRESS-ASSOCIATED 32"/>
    <property type="match status" value="1"/>
</dbReference>
<protein>
    <recommendedName>
        <fullName evidence="4">Phosphosulfolactate synthase</fullName>
    </recommendedName>
</protein>
<dbReference type="InterPro" id="IPR003830">
    <property type="entry name" value="ComA_synth"/>
</dbReference>
<comment type="similarity">
    <text evidence="1">Belongs to the phosphosulfolactate synthase family.</text>
</comment>
<evidence type="ECO:0000313" key="2">
    <source>
        <dbReference type="EMBL" id="KAF6163014.1"/>
    </source>
</evidence>
<comment type="caution">
    <text evidence="2">The sequence shown here is derived from an EMBL/GenBank/DDBJ whole genome shotgun (WGS) entry which is preliminary data.</text>
</comment>
<keyword evidence="3" id="KW-1185">Reference proteome</keyword>
<accession>A0A7J7N7L6</accession>
<evidence type="ECO:0008006" key="4">
    <source>
        <dbReference type="Google" id="ProtNLM"/>
    </source>
</evidence>
<sequence length="204" mass="23122">MSAYGWKTFMENEDRPEKPRRFGVTEMRGPHYTHFSQTALEEILASMGQFIDGLKFSGGSHSLMSKDFVKEITNIAHKHDVYVSTGDWAEHLLSNGSPSAFKHYVEECKSLGFDAIELNVGSLKFPEEALLRLVRLIKSGGLKARPQFALKLEKSDIPVSGNRAFGAFVLPVPRTNGNMVENNEEVFLWEKGYLHYYLAFHYSI</sequence>
<evidence type="ECO:0000256" key="1">
    <source>
        <dbReference type="ARBA" id="ARBA00010424"/>
    </source>
</evidence>
<evidence type="ECO:0000313" key="3">
    <source>
        <dbReference type="Proteomes" id="UP000541444"/>
    </source>
</evidence>
<gene>
    <name evidence="2" type="ORF">GIB67_021163</name>
</gene>
<dbReference type="SUPFAM" id="SSF102110">
    <property type="entry name" value="(2r)-phospho-3-sulfolactate synthase ComA"/>
    <property type="match status" value="1"/>
</dbReference>
<organism evidence="2 3">
    <name type="scientific">Kingdonia uniflora</name>
    <dbReference type="NCBI Taxonomy" id="39325"/>
    <lineage>
        <taxon>Eukaryota</taxon>
        <taxon>Viridiplantae</taxon>
        <taxon>Streptophyta</taxon>
        <taxon>Embryophyta</taxon>
        <taxon>Tracheophyta</taxon>
        <taxon>Spermatophyta</taxon>
        <taxon>Magnoliopsida</taxon>
        <taxon>Ranunculales</taxon>
        <taxon>Circaeasteraceae</taxon>
        <taxon>Kingdonia</taxon>
    </lineage>
</organism>
<dbReference type="EMBL" id="JACGCM010001009">
    <property type="protein sequence ID" value="KAF6163014.1"/>
    <property type="molecule type" value="Genomic_DNA"/>
</dbReference>
<dbReference type="PANTHER" id="PTHR48413">
    <property type="match status" value="1"/>
</dbReference>
<dbReference type="Gene3D" id="3.20.20.70">
    <property type="entry name" value="Aldolase class I"/>
    <property type="match status" value="1"/>
</dbReference>
<dbReference type="OrthoDB" id="47007at2759"/>
<dbReference type="Proteomes" id="UP000541444">
    <property type="component" value="Unassembled WGS sequence"/>
</dbReference>
<reference evidence="2 3" key="1">
    <citation type="journal article" date="2020" name="IScience">
        <title>Genome Sequencing of the Endangered Kingdonia uniflora (Circaeasteraceae, Ranunculales) Reveals Potential Mechanisms of Evolutionary Specialization.</title>
        <authorList>
            <person name="Sun Y."/>
            <person name="Deng T."/>
            <person name="Zhang A."/>
            <person name="Moore M.J."/>
            <person name="Landis J.B."/>
            <person name="Lin N."/>
            <person name="Zhang H."/>
            <person name="Zhang X."/>
            <person name="Huang J."/>
            <person name="Zhang X."/>
            <person name="Sun H."/>
            <person name="Wang H."/>
        </authorList>
    </citation>
    <scope>NUCLEOTIDE SEQUENCE [LARGE SCALE GENOMIC DNA]</scope>
    <source>
        <strain evidence="2">TB1705</strain>
        <tissue evidence="2">Leaf</tissue>
    </source>
</reference>
<dbReference type="Pfam" id="PF02679">
    <property type="entry name" value="ComA"/>
    <property type="match status" value="1"/>
</dbReference>
<dbReference type="InterPro" id="IPR036112">
    <property type="entry name" value="ComA_synth_sf"/>
</dbReference>
<dbReference type="InterPro" id="IPR013785">
    <property type="entry name" value="Aldolase_TIM"/>
</dbReference>
<dbReference type="AlphaFoldDB" id="A0A7J7N7L6"/>
<name>A0A7J7N7L6_9MAGN</name>
<proteinExistence type="inferred from homology"/>